<comment type="caution">
    <text evidence="5">The sequence shown here is derived from an EMBL/GenBank/DDBJ whole genome shotgun (WGS) entry which is preliminary data.</text>
</comment>
<protein>
    <submittedName>
        <fullName evidence="5">Ubiquinone biosynthesis O-methyltransferase, mitochondrial</fullName>
        <ecNumber evidence="5">2.1.1.222</ecNumber>
    </submittedName>
</protein>
<dbReference type="PANTHER" id="PTHR44942:SF4">
    <property type="entry name" value="METHYLTRANSFERASE TYPE 11 DOMAIN-CONTAINING PROTEIN"/>
    <property type="match status" value="1"/>
</dbReference>
<comment type="similarity">
    <text evidence="1">Belongs to the methyltransferase superfamily.</text>
</comment>
<dbReference type="InterPro" id="IPR051052">
    <property type="entry name" value="Diverse_substrate_MTase"/>
</dbReference>
<name>A0A9C7LCX7_9BACI</name>
<dbReference type="PANTHER" id="PTHR44942">
    <property type="entry name" value="METHYLTRANSF_11 DOMAIN-CONTAINING PROTEIN"/>
    <property type="match status" value="1"/>
</dbReference>
<evidence type="ECO:0000256" key="2">
    <source>
        <dbReference type="ARBA" id="ARBA00022603"/>
    </source>
</evidence>
<dbReference type="EMBL" id="CAKJTG010000042">
    <property type="protein sequence ID" value="CAG9610593.1"/>
    <property type="molecule type" value="Genomic_DNA"/>
</dbReference>
<reference evidence="5" key="1">
    <citation type="submission" date="2021-10" db="EMBL/GenBank/DDBJ databases">
        <authorList>
            <person name="Criscuolo A."/>
        </authorList>
    </citation>
    <scope>NUCLEOTIDE SEQUENCE</scope>
    <source>
        <strain evidence="5">CIP111885</strain>
    </source>
</reference>
<evidence type="ECO:0000313" key="6">
    <source>
        <dbReference type="Proteomes" id="UP000789845"/>
    </source>
</evidence>
<dbReference type="Pfam" id="PF08241">
    <property type="entry name" value="Methyltransf_11"/>
    <property type="match status" value="1"/>
</dbReference>
<dbReference type="InterPro" id="IPR029063">
    <property type="entry name" value="SAM-dependent_MTases_sf"/>
</dbReference>
<evidence type="ECO:0000259" key="4">
    <source>
        <dbReference type="Pfam" id="PF08241"/>
    </source>
</evidence>
<accession>A0A9C7LCX7</accession>
<keyword evidence="2 5" id="KW-0489">Methyltransferase</keyword>
<dbReference type="AlphaFoldDB" id="A0A9C7LCX7"/>
<dbReference type="GO" id="GO:0102208">
    <property type="term" value="F:2-polyprenyl-6-hydroxyphenol methylase activity"/>
    <property type="evidence" value="ECO:0007669"/>
    <property type="project" value="UniProtKB-EC"/>
</dbReference>
<dbReference type="InterPro" id="IPR013216">
    <property type="entry name" value="Methyltransf_11"/>
</dbReference>
<dbReference type="GO" id="GO:0008757">
    <property type="term" value="F:S-adenosylmethionine-dependent methyltransferase activity"/>
    <property type="evidence" value="ECO:0007669"/>
    <property type="project" value="InterPro"/>
</dbReference>
<organism evidence="5 6">
    <name type="scientific">Pseudoneobacillus rhizosphaerae</name>
    <dbReference type="NCBI Taxonomy" id="2880968"/>
    <lineage>
        <taxon>Bacteria</taxon>
        <taxon>Bacillati</taxon>
        <taxon>Bacillota</taxon>
        <taxon>Bacilli</taxon>
        <taxon>Bacillales</taxon>
        <taxon>Bacillaceae</taxon>
        <taxon>Pseudoneobacillus</taxon>
    </lineage>
</organism>
<dbReference type="EC" id="2.1.1.222" evidence="5"/>
<feature type="domain" description="Methyltransferase type 11" evidence="4">
    <location>
        <begin position="42"/>
        <end position="134"/>
    </location>
</feature>
<dbReference type="Proteomes" id="UP000789845">
    <property type="component" value="Unassembled WGS sequence"/>
</dbReference>
<evidence type="ECO:0000256" key="3">
    <source>
        <dbReference type="ARBA" id="ARBA00022679"/>
    </source>
</evidence>
<gene>
    <name evidence="5" type="primary">COQ3_3</name>
    <name evidence="5" type="ORF">NEOCIP111885_04368</name>
</gene>
<dbReference type="Gene3D" id="3.40.50.150">
    <property type="entry name" value="Vaccinia Virus protein VP39"/>
    <property type="match status" value="1"/>
</dbReference>
<dbReference type="SUPFAM" id="SSF53335">
    <property type="entry name" value="S-adenosyl-L-methionine-dependent methyltransferases"/>
    <property type="match status" value="1"/>
</dbReference>
<dbReference type="GO" id="GO:0032259">
    <property type="term" value="P:methylation"/>
    <property type="evidence" value="ECO:0007669"/>
    <property type="project" value="UniProtKB-KW"/>
</dbReference>
<keyword evidence="6" id="KW-1185">Reference proteome</keyword>
<dbReference type="RefSeq" id="WP_230498954.1">
    <property type="nucleotide sequence ID" value="NZ_CAKJTG010000042.1"/>
</dbReference>
<dbReference type="CDD" id="cd02440">
    <property type="entry name" value="AdoMet_MTases"/>
    <property type="match status" value="1"/>
</dbReference>
<keyword evidence="5" id="KW-0830">Ubiquinone</keyword>
<sequence>MNGANFGVVAESYTRSRNDIPHQLFESLLLRNISFEGKRIADIGCGTGALTRKVKIRNGIVVGVDPSPELIEKARLVSEKEYLPIEYQLGSAENTDLESNCYNIVTVLRAWHWFNREDAIKEVKRILKNKGTLLVMDSGFVGESTVVGQTFSVLKKYIRGGIKPAGSKAYSKQRINGFPVEWFEEWRQHELDVREFYKFDYSVTFTNEEWVDRVGSLSWMTELNDEERQTSKFELLEFLKGQYGENATHNVPHIFTICILTK</sequence>
<proteinExistence type="inferred from homology"/>
<evidence type="ECO:0000313" key="5">
    <source>
        <dbReference type="EMBL" id="CAG9610593.1"/>
    </source>
</evidence>
<evidence type="ECO:0000256" key="1">
    <source>
        <dbReference type="ARBA" id="ARBA00008361"/>
    </source>
</evidence>
<keyword evidence="3 5" id="KW-0808">Transferase</keyword>